<protein>
    <submittedName>
        <fullName evidence="1">Uncharacterized protein</fullName>
    </submittedName>
</protein>
<proteinExistence type="predicted"/>
<sequence>MLHTRSRISGTLKALPDSRPSFTFQFFFLSLKARGHGQRFLPNLLHKEGRNIPSGRRFSFFLDNHHPSALDISNPCMFFFSSLFASSATVGPGDHLDINHKVRLLPNCMHDKICGWEYWFCFVLGRKSPGSARDCEKFSGTCVKATCLFQEGLLISQLI</sequence>
<name>A0A7C8PP54_ORBOL</name>
<evidence type="ECO:0000313" key="2">
    <source>
        <dbReference type="Proteomes" id="UP000297595"/>
    </source>
</evidence>
<evidence type="ECO:0000313" key="1">
    <source>
        <dbReference type="EMBL" id="TGJ73968.1"/>
    </source>
</evidence>
<accession>A0A7C8PP54</accession>
<reference evidence="1 2" key="1">
    <citation type="submission" date="2019-03" db="EMBL/GenBank/DDBJ databases">
        <title>Nematode-trapping fungi genome.</title>
        <authorList>
            <person name="Vidal-Diez De Ulzurrun G."/>
        </authorList>
    </citation>
    <scope>NUCLEOTIDE SEQUENCE [LARGE SCALE GENOMIC DNA]</scope>
    <source>
        <strain evidence="1 2">TWF154</strain>
    </source>
</reference>
<comment type="caution">
    <text evidence="1">The sequence shown here is derived from an EMBL/GenBank/DDBJ whole genome shotgun (WGS) entry which is preliminary data.</text>
</comment>
<dbReference type="Proteomes" id="UP000297595">
    <property type="component" value="Unassembled WGS sequence"/>
</dbReference>
<dbReference type="AlphaFoldDB" id="A0A7C8PP54"/>
<gene>
    <name evidence="1" type="ORF">EYR41_001027</name>
</gene>
<dbReference type="EMBL" id="SOZJ01000001">
    <property type="protein sequence ID" value="TGJ73968.1"/>
    <property type="molecule type" value="Genomic_DNA"/>
</dbReference>
<organism evidence="1 2">
    <name type="scientific">Orbilia oligospora</name>
    <name type="common">Nematode-trapping fungus</name>
    <name type="synonym">Arthrobotrys oligospora</name>
    <dbReference type="NCBI Taxonomy" id="2813651"/>
    <lineage>
        <taxon>Eukaryota</taxon>
        <taxon>Fungi</taxon>
        <taxon>Dikarya</taxon>
        <taxon>Ascomycota</taxon>
        <taxon>Pezizomycotina</taxon>
        <taxon>Orbiliomycetes</taxon>
        <taxon>Orbiliales</taxon>
        <taxon>Orbiliaceae</taxon>
        <taxon>Orbilia</taxon>
    </lineage>
</organism>